<protein>
    <submittedName>
        <fullName evidence="4">CBS domain-containing protein</fullName>
    </submittedName>
</protein>
<dbReference type="InterPro" id="IPR000644">
    <property type="entry name" value="CBS_dom"/>
</dbReference>
<dbReference type="PANTHER" id="PTHR43080">
    <property type="entry name" value="CBS DOMAIN-CONTAINING PROTEIN CBSX3, MITOCHONDRIAL"/>
    <property type="match status" value="1"/>
</dbReference>
<evidence type="ECO:0000313" key="5">
    <source>
        <dbReference type="Proteomes" id="UP001156664"/>
    </source>
</evidence>
<comment type="caution">
    <text evidence="4">The sequence shown here is derived from an EMBL/GenBank/DDBJ whole genome shotgun (WGS) entry which is preliminary data.</text>
</comment>
<sequence>MQVKEILRVKGNTLFTVTPDTRLSDCVVTMAEHDVGSLVVMDKGVVAGIVTFREVIAILAKRQKEHRTGPTPPVSEIFVNEVMNPSPTVAALNMEVDALRKLMLETHQRYLPVLDGSTLCGVISFHDVAKAVLEEQSFENKMLKGYIRDWPMEEESSSNS</sequence>
<dbReference type="PANTHER" id="PTHR43080:SF2">
    <property type="entry name" value="CBS DOMAIN-CONTAINING PROTEIN"/>
    <property type="match status" value="1"/>
</dbReference>
<gene>
    <name evidence="4" type="ORF">GCM10007875_09110</name>
</gene>
<evidence type="ECO:0000313" key="4">
    <source>
        <dbReference type="EMBL" id="GLR25823.1"/>
    </source>
</evidence>
<evidence type="ECO:0000259" key="3">
    <source>
        <dbReference type="PROSITE" id="PS51371"/>
    </source>
</evidence>
<accession>A0ABQ5YMK5</accession>
<dbReference type="InterPro" id="IPR051257">
    <property type="entry name" value="Diverse_CBS-Domain"/>
</dbReference>
<dbReference type="InterPro" id="IPR046342">
    <property type="entry name" value="CBS_dom_sf"/>
</dbReference>
<dbReference type="SUPFAM" id="SSF54631">
    <property type="entry name" value="CBS-domain pair"/>
    <property type="match status" value="1"/>
</dbReference>
<keyword evidence="1 2" id="KW-0129">CBS domain</keyword>
<dbReference type="Gene3D" id="3.10.580.10">
    <property type="entry name" value="CBS-domain"/>
    <property type="match status" value="1"/>
</dbReference>
<proteinExistence type="predicted"/>
<feature type="domain" description="CBS" evidence="3">
    <location>
        <begin position="6"/>
        <end position="65"/>
    </location>
</feature>
<evidence type="ECO:0000256" key="2">
    <source>
        <dbReference type="PROSITE-ProRule" id="PRU00703"/>
    </source>
</evidence>
<name>A0ABQ5YMK5_9BURK</name>
<dbReference type="Proteomes" id="UP001156664">
    <property type="component" value="Unassembled WGS sequence"/>
</dbReference>
<feature type="domain" description="CBS" evidence="3">
    <location>
        <begin position="83"/>
        <end position="138"/>
    </location>
</feature>
<dbReference type="RefSeq" id="WP_284280266.1">
    <property type="nucleotide sequence ID" value="NZ_BSOJ01000009.1"/>
</dbReference>
<organism evidence="4 5">
    <name type="scientific">Limnobacter litoralis</name>
    <dbReference type="NCBI Taxonomy" id="481366"/>
    <lineage>
        <taxon>Bacteria</taxon>
        <taxon>Pseudomonadati</taxon>
        <taxon>Pseudomonadota</taxon>
        <taxon>Betaproteobacteria</taxon>
        <taxon>Burkholderiales</taxon>
        <taxon>Burkholderiaceae</taxon>
        <taxon>Limnobacter</taxon>
    </lineage>
</organism>
<evidence type="ECO:0000256" key="1">
    <source>
        <dbReference type="ARBA" id="ARBA00023122"/>
    </source>
</evidence>
<reference evidence="5" key="1">
    <citation type="journal article" date="2019" name="Int. J. Syst. Evol. Microbiol.">
        <title>The Global Catalogue of Microorganisms (GCM) 10K type strain sequencing project: providing services to taxonomists for standard genome sequencing and annotation.</title>
        <authorList>
            <consortium name="The Broad Institute Genomics Platform"/>
            <consortium name="The Broad Institute Genome Sequencing Center for Infectious Disease"/>
            <person name="Wu L."/>
            <person name="Ma J."/>
        </authorList>
    </citation>
    <scope>NUCLEOTIDE SEQUENCE [LARGE SCALE GENOMIC DNA]</scope>
    <source>
        <strain evidence="5">NBRC 105857</strain>
    </source>
</reference>
<dbReference type="SMART" id="SM00116">
    <property type="entry name" value="CBS"/>
    <property type="match status" value="2"/>
</dbReference>
<dbReference type="EMBL" id="BSOJ01000009">
    <property type="protein sequence ID" value="GLR25823.1"/>
    <property type="molecule type" value="Genomic_DNA"/>
</dbReference>
<keyword evidence="5" id="KW-1185">Reference proteome</keyword>
<dbReference type="Pfam" id="PF00571">
    <property type="entry name" value="CBS"/>
    <property type="match status" value="2"/>
</dbReference>
<dbReference type="PROSITE" id="PS51371">
    <property type="entry name" value="CBS"/>
    <property type="match status" value="2"/>
</dbReference>